<evidence type="ECO:0008006" key="4">
    <source>
        <dbReference type="Google" id="ProtNLM"/>
    </source>
</evidence>
<dbReference type="GO" id="GO:0008270">
    <property type="term" value="F:zinc ion binding"/>
    <property type="evidence" value="ECO:0007669"/>
    <property type="project" value="InterPro"/>
</dbReference>
<feature type="domain" description="GIY-YIG" evidence="2">
    <location>
        <begin position="1"/>
        <end position="72"/>
    </location>
</feature>
<dbReference type="Gene3D" id="4.10.60.10">
    <property type="entry name" value="Zinc finger, CCHC-type"/>
    <property type="match status" value="1"/>
</dbReference>
<dbReference type="Pfam" id="PF01541">
    <property type="entry name" value="GIY-YIG"/>
    <property type="match status" value="1"/>
</dbReference>
<feature type="domain" description="CCHC-type" evidence="1">
    <location>
        <begin position="103"/>
        <end position="119"/>
    </location>
</feature>
<dbReference type="PROSITE" id="PS50158">
    <property type="entry name" value="ZF_CCHC"/>
    <property type="match status" value="2"/>
</dbReference>
<dbReference type="SUPFAM" id="SSF57756">
    <property type="entry name" value="Retrovirus zinc finger-like domains"/>
    <property type="match status" value="1"/>
</dbReference>
<protein>
    <recommendedName>
        <fullName evidence="4">CCHC-type domain-containing protein</fullName>
    </recommendedName>
</protein>
<dbReference type="InterPro" id="IPR000305">
    <property type="entry name" value="GIY-YIG_endonuc"/>
</dbReference>
<dbReference type="Gene3D" id="3.40.1440.10">
    <property type="entry name" value="GIY-YIG endonuclease"/>
    <property type="match status" value="1"/>
</dbReference>
<dbReference type="EMBL" id="MN740469">
    <property type="protein sequence ID" value="QHU28120.1"/>
    <property type="molecule type" value="Genomic_DNA"/>
</dbReference>
<dbReference type="PROSITE" id="PS50164">
    <property type="entry name" value="GIY_YIG"/>
    <property type="match status" value="1"/>
</dbReference>
<dbReference type="Pfam" id="PF00098">
    <property type="entry name" value="zf-CCHC"/>
    <property type="match status" value="2"/>
</dbReference>
<dbReference type="InterPro" id="IPR036875">
    <property type="entry name" value="Znf_CCHC_sf"/>
</dbReference>
<evidence type="ECO:0000259" key="2">
    <source>
        <dbReference type="PROSITE" id="PS50164"/>
    </source>
</evidence>
<sequence length="188" mass="21905">MSEYVYVLELKNNKWYVGKSLNVPKRFQEHLEGKGSSWTKKHKPVRIIEVKLIISQHDENNLTKDYMKKYGIQNVRGGSYTQIELSPEITDVIQKEFNGNADKCYKCQKYGHFANKCTEETKEKSEEELVWGCSYCDREFDTRFGCMIHEKSCSTKTTTKKGGCYRCGRDGHYSSDCYASRHVKGYEL</sequence>
<name>A0A6C0LCR0_9ZZZZ</name>
<accession>A0A6C0LCR0</accession>
<dbReference type="InterPro" id="IPR001878">
    <property type="entry name" value="Znf_CCHC"/>
</dbReference>
<proteinExistence type="predicted"/>
<dbReference type="InterPro" id="IPR035901">
    <property type="entry name" value="GIY-YIG_endonuc_sf"/>
</dbReference>
<feature type="domain" description="CCHC-type" evidence="1">
    <location>
        <begin position="164"/>
        <end position="177"/>
    </location>
</feature>
<dbReference type="GO" id="GO:0003676">
    <property type="term" value="F:nucleic acid binding"/>
    <property type="evidence" value="ECO:0007669"/>
    <property type="project" value="InterPro"/>
</dbReference>
<evidence type="ECO:0000313" key="3">
    <source>
        <dbReference type="EMBL" id="QHU28120.1"/>
    </source>
</evidence>
<dbReference type="SUPFAM" id="SSF82771">
    <property type="entry name" value="GIY-YIG endonuclease"/>
    <property type="match status" value="1"/>
</dbReference>
<organism evidence="3">
    <name type="scientific">viral metagenome</name>
    <dbReference type="NCBI Taxonomy" id="1070528"/>
    <lineage>
        <taxon>unclassified sequences</taxon>
        <taxon>metagenomes</taxon>
        <taxon>organismal metagenomes</taxon>
    </lineage>
</organism>
<evidence type="ECO:0000259" key="1">
    <source>
        <dbReference type="PROSITE" id="PS50158"/>
    </source>
</evidence>
<dbReference type="SMART" id="SM00343">
    <property type="entry name" value="ZnF_C2HC"/>
    <property type="match status" value="2"/>
</dbReference>
<dbReference type="AlphaFoldDB" id="A0A6C0LCR0"/>
<reference evidence="3" key="1">
    <citation type="journal article" date="2020" name="Nature">
        <title>Giant virus diversity and host interactions through global metagenomics.</title>
        <authorList>
            <person name="Schulz F."/>
            <person name="Roux S."/>
            <person name="Paez-Espino D."/>
            <person name="Jungbluth S."/>
            <person name="Walsh D.A."/>
            <person name="Denef V.J."/>
            <person name="McMahon K.D."/>
            <person name="Konstantinidis K.T."/>
            <person name="Eloe-Fadrosh E.A."/>
            <person name="Kyrpides N.C."/>
            <person name="Woyke T."/>
        </authorList>
    </citation>
    <scope>NUCLEOTIDE SEQUENCE</scope>
    <source>
        <strain evidence="3">GVMAG-M-3300027770-17</strain>
    </source>
</reference>